<dbReference type="PANTHER" id="PTHR12110:SF41">
    <property type="entry name" value="INOSOSE DEHYDRATASE"/>
    <property type="match status" value="1"/>
</dbReference>
<dbReference type="SUPFAM" id="SSF51658">
    <property type="entry name" value="Xylose isomerase-like"/>
    <property type="match status" value="1"/>
</dbReference>
<dbReference type="PANTHER" id="PTHR12110">
    <property type="entry name" value="HYDROXYPYRUVATE ISOMERASE"/>
    <property type="match status" value="1"/>
</dbReference>
<dbReference type="AlphaFoldDB" id="A0A1M7MKN7"/>
<dbReference type="Gene3D" id="3.20.20.150">
    <property type="entry name" value="Divalent-metal-dependent TIM barrel enzymes"/>
    <property type="match status" value="1"/>
</dbReference>
<keyword evidence="3" id="KW-1185">Reference proteome</keyword>
<evidence type="ECO:0000259" key="1">
    <source>
        <dbReference type="Pfam" id="PF01261"/>
    </source>
</evidence>
<dbReference type="InterPro" id="IPR036237">
    <property type="entry name" value="Xyl_isomerase-like_sf"/>
</dbReference>
<dbReference type="STRING" id="310782.SAMN05216499_11683"/>
<reference evidence="2 3" key="1">
    <citation type="submission" date="2016-11" db="EMBL/GenBank/DDBJ databases">
        <authorList>
            <person name="Jaros S."/>
            <person name="Januszkiewicz K."/>
            <person name="Wedrychowicz H."/>
        </authorList>
    </citation>
    <scope>NUCLEOTIDE SEQUENCE [LARGE SCALE GENOMIC DNA]</scope>
    <source>
        <strain evidence="2 3">CGMCC 4.2025</strain>
    </source>
</reference>
<protein>
    <submittedName>
        <fullName evidence="2">Sugar phosphate isomerase/epimerase</fullName>
    </submittedName>
</protein>
<sequence length="249" mass="26219">MLSSPAVNLWTIRDALAADRRAALRRLADLGYRGIEPFEALDDPAGLRATAEDLGLAICSAHSHRFFGADRDAALEAVATLGAGLAIVGTGLPDDAFTGRAALARTADSLNALAGRAAGYGLRIGYHNYWAEFASRIDGRHALEVLADLVDPEIFFEIDCYWAALGGADVPAVVERLGERVPALHLKDGPVTEGAPHVALGRGAMPTARILAAAQAGALHIVEMHTSEGDVFAELAESRAYLESAAARR</sequence>
<dbReference type="GO" id="GO:0016853">
    <property type="term" value="F:isomerase activity"/>
    <property type="evidence" value="ECO:0007669"/>
    <property type="project" value="UniProtKB-KW"/>
</dbReference>
<organism evidence="2 3">
    <name type="scientific">Actinacidiphila paucisporea</name>
    <dbReference type="NCBI Taxonomy" id="310782"/>
    <lineage>
        <taxon>Bacteria</taxon>
        <taxon>Bacillati</taxon>
        <taxon>Actinomycetota</taxon>
        <taxon>Actinomycetes</taxon>
        <taxon>Kitasatosporales</taxon>
        <taxon>Streptomycetaceae</taxon>
        <taxon>Actinacidiphila</taxon>
    </lineage>
</organism>
<dbReference type="InterPro" id="IPR013022">
    <property type="entry name" value="Xyl_isomerase-like_TIM-brl"/>
</dbReference>
<dbReference type="EMBL" id="FRBI01000016">
    <property type="protein sequence ID" value="SHM91539.1"/>
    <property type="molecule type" value="Genomic_DNA"/>
</dbReference>
<name>A0A1M7MKN7_9ACTN</name>
<feature type="domain" description="Xylose isomerase-like TIM barrel" evidence="1">
    <location>
        <begin position="24"/>
        <end position="233"/>
    </location>
</feature>
<keyword evidence="2" id="KW-0413">Isomerase</keyword>
<evidence type="ECO:0000313" key="3">
    <source>
        <dbReference type="Proteomes" id="UP000184111"/>
    </source>
</evidence>
<proteinExistence type="predicted"/>
<dbReference type="OrthoDB" id="5182842at2"/>
<gene>
    <name evidence="2" type="ORF">SAMN05216499_11683</name>
</gene>
<dbReference type="Proteomes" id="UP000184111">
    <property type="component" value="Unassembled WGS sequence"/>
</dbReference>
<evidence type="ECO:0000313" key="2">
    <source>
        <dbReference type="EMBL" id="SHM91539.1"/>
    </source>
</evidence>
<dbReference type="RefSeq" id="WP_073500855.1">
    <property type="nucleotide sequence ID" value="NZ_FRBI01000016.1"/>
</dbReference>
<accession>A0A1M7MKN7</accession>
<dbReference type="InterPro" id="IPR050312">
    <property type="entry name" value="IolE/XylAMocC-like"/>
</dbReference>
<dbReference type="Pfam" id="PF01261">
    <property type="entry name" value="AP_endonuc_2"/>
    <property type="match status" value="1"/>
</dbReference>